<evidence type="ECO:0000259" key="2">
    <source>
        <dbReference type="Pfam" id="PF25213"/>
    </source>
</evidence>
<organism evidence="3 4">
    <name type="scientific">Haloferax massiliensis</name>
    <dbReference type="NCBI Taxonomy" id="1476858"/>
    <lineage>
        <taxon>Archaea</taxon>
        <taxon>Methanobacteriati</taxon>
        <taxon>Methanobacteriota</taxon>
        <taxon>Stenosarchaea group</taxon>
        <taxon>Halobacteria</taxon>
        <taxon>Halobacteriales</taxon>
        <taxon>Haloferacaceae</taxon>
        <taxon>Haloferax</taxon>
    </lineage>
</organism>
<dbReference type="RefSeq" id="WP_089777365.1">
    <property type="nucleotide sequence ID" value="NZ_CABLRR010000002.1"/>
</dbReference>
<proteinExistence type="predicted"/>
<dbReference type="InterPro" id="IPR057527">
    <property type="entry name" value="HVO_A0261-like_N"/>
</dbReference>
<dbReference type="InterPro" id="IPR036390">
    <property type="entry name" value="WH_DNA-bd_sf"/>
</dbReference>
<dbReference type="InterPro" id="IPR036388">
    <property type="entry name" value="WH-like_DNA-bd_sf"/>
</dbReference>
<dbReference type="OrthoDB" id="11410at2157"/>
<dbReference type="Pfam" id="PF25213">
    <property type="entry name" value="HVO_A0261_N"/>
    <property type="match status" value="1"/>
</dbReference>
<name>A0A0D6JNH2_9EURY</name>
<gene>
    <name evidence="3" type="ORF">BN996_00902</name>
</gene>
<dbReference type="AlphaFoldDB" id="A0A0D6JNH2"/>
<sequence>MIRDETSAQLSRLLVRRSSFVRALAERPRDKRGLADDLDASRSTVDRVVRDLLDAGLVERADGLYRLTCVGRCALGAYDECLDSLRGVKAAQDLLSMLPTDAPLDPAFLAGASVHTSTPDIPDSAIRELFSSVESAERVYGVAPVALVGQLRPFYETATEGGTVVEMIIADELFDRLAATPDSREVIIEQLRHESVTLYRGEVPFRFGLWATESEAGVVVYTDTGVGGVARNDTEAAVEWATEQFETLRERAERLTLDSLDGAPEGE</sequence>
<evidence type="ECO:0000259" key="1">
    <source>
        <dbReference type="Pfam" id="PF08350"/>
    </source>
</evidence>
<dbReference type="InterPro" id="IPR013561">
    <property type="entry name" value="FilR1_middle_dom"/>
</dbReference>
<dbReference type="EMBL" id="CSTE01000002">
    <property type="protein sequence ID" value="CQR49441.1"/>
    <property type="molecule type" value="Genomic_DNA"/>
</dbReference>
<reference evidence="4" key="1">
    <citation type="submission" date="2015-03" db="EMBL/GenBank/DDBJ databases">
        <authorList>
            <person name="Urmite Genomes"/>
        </authorList>
    </citation>
    <scope>NUCLEOTIDE SEQUENCE [LARGE SCALE GENOMIC DNA]</scope>
    <source>
        <strain evidence="4">Arc-Hr</strain>
    </source>
</reference>
<feature type="domain" description="HVO-A0261-like N-terminal" evidence="2">
    <location>
        <begin position="14"/>
        <end position="85"/>
    </location>
</feature>
<dbReference type="Gene3D" id="1.10.10.10">
    <property type="entry name" value="Winged helix-like DNA-binding domain superfamily/Winged helix DNA-binding domain"/>
    <property type="match status" value="1"/>
</dbReference>
<dbReference type="Pfam" id="PF08350">
    <property type="entry name" value="FilR1_middle"/>
    <property type="match status" value="1"/>
</dbReference>
<feature type="domain" description="Methanogenesis regulatory protein FilR1 middle" evidence="1">
    <location>
        <begin position="122"/>
        <end position="251"/>
    </location>
</feature>
<evidence type="ECO:0000313" key="4">
    <source>
        <dbReference type="Proteomes" id="UP000198902"/>
    </source>
</evidence>
<keyword evidence="4" id="KW-1185">Reference proteome</keyword>
<dbReference type="Proteomes" id="UP000198902">
    <property type="component" value="Unassembled WGS sequence"/>
</dbReference>
<protein>
    <submittedName>
        <fullName evidence="3">Uncharacterized protein</fullName>
    </submittedName>
</protein>
<evidence type="ECO:0000313" key="3">
    <source>
        <dbReference type="EMBL" id="CQR49441.1"/>
    </source>
</evidence>
<dbReference type="SUPFAM" id="SSF46785">
    <property type="entry name" value="Winged helix' DNA-binding domain"/>
    <property type="match status" value="1"/>
</dbReference>
<accession>A0A0D6JNH2</accession>